<keyword evidence="2" id="KW-1185">Reference proteome</keyword>
<evidence type="ECO:0000313" key="1">
    <source>
        <dbReference type="EMBL" id="KNE70271.1"/>
    </source>
</evidence>
<dbReference type="Proteomes" id="UP000054350">
    <property type="component" value="Unassembled WGS sequence"/>
</dbReference>
<evidence type="ECO:0000313" key="2">
    <source>
        <dbReference type="Proteomes" id="UP000054350"/>
    </source>
</evidence>
<gene>
    <name evidence="1" type="ORF">AMAG_14420</name>
</gene>
<name>A0A0L0T6F8_ALLM3</name>
<dbReference type="Gene3D" id="1.10.472.10">
    <property type="entry name" value="Cyclin-like"/>
    <property type="match status" value="1"/>
</dbReference>
<dbReference type="InterPro" id="IPR013922">
    <property type="entry name" value="Cyclin_PHO80-like"/>
</dbReference>
<dbReference type="VEuPathDB" id="FungiDB:AMAG_14420"/>
<dbReference type="EMBL" id="GG745365">
    <property type="protein sequence ID" value="KNE70271.1"/>
    <property type="molecule type" value="Genomic_DNA"/>
</dbReference>
<reference evidence="1 2" key="1">
    <citation type="submission" date="2009-11" db="EMBL/GenBank/DDBJ databases">
        <title>Annotation of Allomyces macrogynus ATCC 38327.</title>
        <authorList>
            <consortium name="The Broad Institute Genome Sequencing Platform"/>
            <person name="Russ C."/>
            <person name="Cuomo C."/>
            <person name="Burger G."/>
            <person name="Gray M.W."/>
            <person name="Holland P.W.H."/>
            <person name="King N."/>
            <person name="Lang F.B.F."/>
            <person name="Roger A.J."/>
            <person name="Ruiz-Trillo I."/>
            <person name="Young S.K."/>
            <person name="Zeng Q."/>
            <person name="Gargeya S."/>
            <person name="Fitzgerald M."/>
            <person name="Haas B."/>
            <person name="Abouelleil A."/>
            <person name="Alvarado L."/>
            <person name="Arachchi H.M."/>
            <person name="Berlin A."/>
            <person name="Chapman S.B."/>
            <person name="Gearin G."/>
            <person name="Goldberg J."/>
            <person name="Griggs A."/>
            <person name="Gujja S."/>
            <person name="Hansen M."/>
            <person name="Heiman D."/>
            <person name="Howarth C."/>
            <person name="Larimer J."/>
            <person name="Lui A."/>
            <person name="MacDonald P.J.P."/>
            <person name="McCowen C."/>
            <person name="Montmayeur A."/>
            <person name="Murphy C."/>
            <person name="Neiman D."/>
            <person name="Pearson M."/>
            <person name="Priest M."/>
            <person name="Roberts A."/>
            <person name="Saif S."/>
            <person name="Shea T."/>
            <person name="Sisk P."/>
            <person name="Stolte C."/>
            <person name="Sykes S."/>
            <person name="Wortman J."/>
            <person name="Nusbaum C."/>
            <person name="Birren B."/>
        </authorList>
    </citation>
    <scope>NUCLEOTIDE SEQUENCE [LARGE SCALE GENOMIC DNA]</scope>
    <source>
        <strain evidence="1 2">ATCC 38327</strain>
    </source>
</reference>
<dbReference type="Pfam" id="PF08613">
    <property type="entry name" value="Cyclin"/>
    <property type="match status" value="1"/>
</dbReference>
<sequence length="274" mass="29597">MYLDRLARKPLRAVVVTSANVRRLLITVTMVATKYWSDVFYTNAHYAQVGGLHVVQLNRLELQILMLLDYDLKLEPADFVRYADRLHVHSFAAAATRDTTQAAAAAMVSPGAATTNLLASHVPRLAPALSLQRQISNLDVEFDVEDDPTLSPEQRAALAEMRTITIMPGDDDKDVITGKAEAGAPLREMASTSSPILASGAAAQSHGSRMSSNVGRTAMIAPRVARKRSARKRMSGSLVARTLEGAVAAELRAVASVTSPTEPPLREQRACRPS</sequence>
<dbReference type="eggNOG" id="KOG1674">
    <property type="taxonomic scope" value="Eukaryota"/>
</dbReference>
<reference evidence="2" key="2">
    <citation type="submission" date="2009-11" db="EMBL/GenBank/DDBJ databases">
        <title>The Genome Sequence of Allomyces macrogynus strain ATCC 38327.</title>
        <authorList>
            <consortium name="The Broad Institute Genome Sequencing Platform"/>
            <person name="Russ C."/>
            <person name="Cuomo C."/>
            <person name="Shea T."/>
            <person name="Young S.K."/>
            <person name="Zeng Q."/>
            <person name="Koehrsen M."/>
            <person name="Haas B."/>
            <person name="Borodovsky M."/>
            <person name="Guigo R."/>
            <person name="Alvarado L."/>
            <person name="Berlin A."/>
            <person name="Borenstein D."/>
            <person name="Chen Z."/>
            <person name="Engels R."/>
            <person name="Freedman E."/>
            <person name="Gellesch M."/>
            <person name="Goldberg J."/>
            <person name="Griggs A."/>
            <person name="Gujja S."/>
            <person name="Heiman D."/>
            <person name="Hepburn T."/>
            <person name="Howarth C."/>
            <person name="Jen D."/>
            <person name="Larson L."/>
            <person name="Lewis B."/>
            <person name="Mehta T."/>
            <person name="Park D."/>
            <person name="Pearson M."/>
            <person name="Roberts A."/>
            <person name="Saif S."/>
            <person name="Shenoy N."/>
            <person name="Sisk P."/>
            <person name="Stolte C."/>
            <person name="Sykes S."/>
            <person name="Walk T."/>
            <person name="White J."/>
            <person name="Yandava C."/>
            <person name="Burger G."/>
            <person name="Gray M.W."/>
            <person name="Holland P.W.H."/>
            <person name="King N."/>
            <person name="Lang F.B.F."/>
            <person name="Roger A.J."/>
            <person name="Ruiz-Trillo I."/>
            <person name="Lander E."/>
            <person name="Nusbaum C."/>
        </authorList>
    </citation>
    <scope>NUCLEOTIDE SEQUENCE [LARGE SCALE GENOMIC DNA]</scope>
    <source>
        <strain evidence="2">ATCC 38327</strain>
    </source>
</reference>
<dbReference type="OrthoDB" id="1060854at2759"/>
<protein>
    <recommendedName>
        <fullName evidence="3">Cyclin</fullName>
    </recommendedName>
</protein>
<dbReference type="PANTHER" id="PTHR15615:SF108">
    <property type="entry name" value="PROTEIN CNPPD1"/>
    <property type="match status" value="1"/>
</dbReference>
<dbReference type="AlphaFoldDB" id="A0A0L0T6F8"/>
<proteinExistence type="predicted"/>
<dbReference type="PANTHER" id="PTHR15615">
    <property type="match status" value="1"/>
</dbReference>
<evidence type="ECO:0008006" key="3">
    <source>
        <dbReference type="Google" id="ProtNLM"/>
    </source>
</evidence>
<dbReference type="STRING" id="578462.A0A0L0T6F8"/>
<organism evidence="1 2">
    <name type="scientific">Allomyces macrogynus (strain ATCC 38327)</name>
    <name type="common">Allomyces javanicus var. macrogynus</name>
    <dbReference type="NCBI Taxonomy" id="578462"/>
    <lineage>
        <taxon>Eukaryota</taxon>
        <taxon>Fungi</taxon>
        <taxon>Fungi incertae sedis</taxon>
        <taxon>Blastocladiomycota</taxon>
        <taxon>Blastocladiomycetes</taxon>
        <taxon>Blastocladiales</taxon>
        <taxon>Blastocladiaceae</taxon>
        <taxon>Allomyces</taxon>
    </lineage>
</organism>
<dbReference type="GO" id="GO:0019901">
    <property type="term" value="F:protein kinase binding"/>
    <property type="evidence" value="ECO:0007669"/>
    <property type="project" value="InterPro"/>
</dbReference>
<accession>A0A0L0T6F8</accession>